<comment type="cofactor">
    <cofactor evidence="2">
        <name>Fe(2+)</name>
        <dbReference type="ChEBI" id="CHEBI:29033"/>
    </cofactor>
    <text evidence="2">Binds 1 Fe(2+) ion.</text>
</comment>
<evidence type="ECO:0000256" key="2">
    <source>
        <dbReference type="HAMAP-Rule" id="MF_00163"/>
    </source>
</evidence>
<dbReference type="PIRSF" id="PIRSF004749">
    <property type="entry name" value="Pep_def"/>
    <property type="match status" value="1"/>
</dbReference>
<dbReference type="InterPro" id="IPR036821">
    <property type="entry name" value="Peptide_deformylase_sf"/>
</dbReference>
<evidence type="ECO:0000313" key="3">
    <source>
        <dbReference type="EMBL" id="MDC8774197.1"/>
    </source>
</evidence>
<feature type="binding site" evidence="2">
    <location>
        <position position="92"/>
    </location>
    <ligand>
        <name>Fe cation</name>
        <dbReference type="ChEBI" id="CHEBI:24875"/>
    </ligand>
</feature>
<organism evidence="3 4">
    <name type="scientific">Roseateles albus</name>
    <dbReference type="NCBI Taxonomy" id="2987525"/>
    <lineage>
        <taxon>Bacteria</taxon>
        <taxon>Pseudomonadati</taxon>
        <taxon>Pseudomonadota</taxon>
        <taxon>Betaproteobacteria</taxon>
        <taxon>Burkholderiales</taxon>
        <taxon>Sphaerotilaceae</taxon>
        <taxon>Roseateles</taxon>
    </lineage>
</organism>
<comment type="similarity">
    <text evidence="1 2">Belongs to the polypeptide deformylase family.</text>
</comment>
<dbReference type="GO" id="GO:0042586">
    <property type="term" value="F:peptide deformylase activity"/>
    <property type="evidence" value="ECO:0007669"/>
    <property type="project" value="UniProtKB-EC"/>
</dbReference>
<name>A0ABT5KLC4_9BURK</name>
<dbReference type="Gene3D" id="3.90.45.10">
    <property type="entry name" value="Peptide deformylase"/>
    <property type="match status" value="1"/>
</dbReference>
<dbReference type="PANTHER" id="PTHR10458:SF22">
    <property type="entry name" value="PEPTIDE DEFORMYLASE"/>
    <property type="match status" value="1"/>
</dbReference>
<dbReference type="Proteomes" id="UP001221189">
    <property type="component" value="Unassembled WGS sequence"/>
</dbReference>
<evidence type="ECO:0000256" key="1">
    <source>
        <dbReference type="ARBA" id="ARBA00010759"/>
    </source>
</evidence>
<dbReference type="NCBIfam" id="NF001159">
    <property type="entry name" value="PRK00150.1-3"/>
    <property type="match status" value="1"/>
</dbReference>
<gene>
    <name evidence="2 3" type="primary">def</name>
    <name evidence="3" type="ORF">PRZ03_21760</name>
</gene>
<dbReference type="EMBL" id="JAQQXT010000018">
    <property type="protein sequence ID" value="MDC8774197.1"/>
    <property type="molecule type" value="Genomic_DNA"/>
</dbReference>
<dbReference type="PANTHER" id="PTHR10458">
    <property type="entry name" value="PEPTIDE DEFORMYLASE"/>
    <property type="match status" value="1"/>
</dbReference>
<keyword evidence="2" id="KW-0408">Iron</keyword>
<dbReference type="InterPro" id="IPR023635">
    <property type="entry name" value="Peptide_deformylase"/>
</dbReference>
<dbReference type="Pfam" id="PF01327">
    <property type="entry name" value="Pep_deformylase"/>
    <property type="match status" value="1"/>
</dbReference>
<feature type="binding site" evidence="2">
    <location>
        <position position="134"/>
    </location>
    <ligand>
        <name>Fe cation</name>
        <dbReference type="ChEBI" id="CHEBI:24875"/>
    </ligand>
</feature>
<dbReference type="RefSeq" id="WP_273602235.1">
    <property type="nucleotide sequence ID" value="NZ_JAQQXT010000018.1"/>
</dbReference>
<feature type="binding site" evidence="2">
    <location>
        <position position="138"/>
    </location>
    <ligand>
        <name>Fe cation</name>
        <dbReference type="ChEBI" id="CHEBI:24875"/>
    </ligand>
</feature>
<reference evidence="3 4" key="1">
    <citation type="submission" date="2022-10" db="EMBL/GenBank/DDBJ databases">
        <title>Paucibacter sp. hw1 Genome sequencing.</title>
        <authorList>
            <person name="Park S."/>
        </authorList>
    </citation>
    <scope>NUCLEOTIDE SEQUENCE [LARGE SCALE GENOMIC DNA]</scope>
    <source>
        <strain evidence="4">hw1</strain>
    </source>
</reference>
<proteinExistence type="inferred from homology"/>
<evidence type="ECO:0000313" key="4">
    <source>
        <dbReference type="Proteomes" id="UP001221189"/>
    </source>
</evidence>
<dbReference type="SUPFAM" id="SSF56420">
    <property type="entry name" value="Peptide deformylase"/>
    <property type="match status" value="1"/>
</dbReference>
<comment type="catalytic activity">
    <reaction evidence="2">
        <text>N-terminal N-formyl-L-methionyl-[peptide] + H2O = N-terminal L-methionyl-[peptide] + formate</text>
        <dbReference type="Rhea" id="RHEA:24420"/>
        <dbReference type="Rhea" id="RHEA-COMP:10639"/>
        <dbReference type="Rhea" id="RHEA-COMP:10640"/>
        <dbReference type="ChEBI" id="CHEBI:15377"/>
        <dbReference type="ChEBI" id="CHEBI:15740"/>
        <dbReference type="ChEBI" id="CHEBI:49298"/>
        <dbReference type="ChEBI" id="CHEBI:64731"/>
        <dbReference type="EC" id="3.5.1.88"/>
    </reaction>
</comment>
<comment type="caution">
    <text evidence="3">The sequence shown here is derived from an EMBL/GenBank/DDBJ whole genome shotgun (WGS) entry which is preliminary data.</text>
</comment>
<protein>
    <recommendedName>
        <fullName evidence="2">Peptide deformylase</fullName>
        <shortName evidence="2">PDF</shortName>
        <ecNumber evidence="2">3.5.1.88</ecNumber>
    </recommendedName>
    <alternativeName>
        <fullName evidence="2">Polypeptide deformylase</fullName>
    </alternativeName>
</protein>
<feature type="active site" evidence="2">
    <location>
        <position position="135"/>
    </location>
</feature>
<keyword evidence="4" id="KW-1185">Reference proteome</keyword>
<dbReference type="CDD" id="cd00487">
    <property type="entry name" value="Pep_deformylase"/>
    <property type="match status" value="1"/>
</dbReference>
<dbReference type="HAMAP" id="MF_00163">
    <property type="entry name" value="Pep_deformylase"/>
    <property type="match status" value="1"/>
</dbReference>
<keyword evidence="2 3" id="KW-0378">Hydrolase</keyword>
<sequence>MAILNILRYPDPRLHTVATAVVAVDARIQRLVDDMLETMYSAEGVGLAASQVDVHERVVVMDTSEGRDDPRVLINPELIKTSAEFTEGEEGCLSVPQIYDKIPRYSRVTVRALNREGQPYEFDAEGLLAVCVQHEMDHLMGKVFVDYLSPLKRERIKTKMLKKSREEDGRRR</sequence>
<comment type="function">
    <text evidence="2">Removes the formyl group from the N-terminal Met of newly synthesized proteins. Requires at least a dipeptide for an efficient rate of reaction. N-terminal L-methionine is a prerequisite for activity but the enzyme has broad specificity at other positions.</text>
</comment>
<dbReference type="PRINTS" id="PR01576">
    <property type="entry name" value="PDEFORMYLASE"/>
</dbReference>
<keyword evidence="2" id="KW-0648">Protein biosynthesis</keyword>
<keyword evidence="2" id="KW-0479">Metal-binding</keyword>
<dbReference type="NCBIfam" id="TIGR00079">
    <property type="entry name" value="pept_deformyl"/>
    <property type="match status" value="1"/>
</dbReference>
<accession>A0ABT5KLC4</accession>
<dbReference type="EC" id="3.5.1.88" evidence="2"/>